<evidence type="ECO:0000313" key="1">
    <source>
        <dbReference type="EMBL" id="GAA0187086.1"/>
    </source>
</evidence>
<dbReference type="AlphaFoldDB" id="A0AAV3RZB7"/>
<reference evidence="1 2" key="1">
    <citation type="submission" date="2024-01" db="EMBL/GenBank/DDBJ databases">
        <title>The complete chloroplast genome sequence of Lithospermum erythrorhizon: insights into the phylogenetic relationship among Boraginaceae species and the maternal lineages of purple gromwells.</title>
        <authorList>
            <person name="Okada T."/>
            <person name="Watanabe K."/>
        </authorList>
    </citation>
    <scope>NUCLEOTIDE SEQUENCE [LARGE SCALE GENOMIC DNA]</scope>
</reference>
<protein>
    <recommendedName>
        <fullName evidence="3">FAR1 domain-containing protein</fullName>
    </recommendedName>
</protein>
<evidence type="ECO:0008006" key="3">
    <source>
        <dbReference type="Google" id="ProtNLM"/>
    </source>
</evidence>
<accession>A0AAV3RZB7</accession>
<keyword evidence="2" id="KW-1185">Reference proteome</keyword>
<dbReference type="GO" id="GO:0045944">
    <property type="term" value="P:positive regulation of transcription by RNA polymerase II"/>
    <property type="evidence" value="ECO:0007669"/>
    <property type="project" value="InterPro"/>
</dbReference>
<sequence length="265" mass="31063">MSSGNTTPPYENIDLDSMDFDFSFDDVGIFYGETAKRNHVDSEGANRNNQGFDSEAAKQNDLKNEDIFSQGMKNQIDYTSIFNTTQMFDSKDELVSYCRSICIELNMIFMLCTNKERKDNRFGIFYIRCERSGEYRPQNFKNQRAPSTKKYKCPFKLKATGLRCGRWKYVVVEGWHNHDLPVYAEGHTTCKFHEAEYKLTSELTKSFMAPNDILTTLKRVTKDNSSIIKHINNARQKLRVDEMEGRRLIQQFQKFLTENGYYQFF</sequence>
<dbReference type="Pfam" id="PF08731">
    <property type="entry name" value="AFT"/>
    <property type="match status" value="1"/>
</dbReference>
<name>A0AAV3RZB7_LITER</name>
<dbReference type="GO" id="GO:0000981">
    <property type="term" value="F:DNA-binding transcription factor activity, RNA polymerase II-specific"/>
    <property type="evidence" value="ECO:0007669"/>
    <property type="project" value="InterPro"/>
</dbReference>
<evidence type="ECO:0000313" key="2">
    <source>
        <dbReference type="Proteomes" id="UP001454036"/>
    </source>
</evidence>
<gene>
    <name evidence="1" type="ORF">LIER_34374</name>
</gene>
<organism evidence="1 2">
    <name type="scientific">Lithospermum erythrorhizon</name>
    <name type="common">Purple gromwell</name>
    <name type="synonym">Lithospermum officinale var. erythrorhizon</name>
    <dbReference type="NCBI Taxonomy" id="34254"/>
    <lineage>
        <taxon>Eukaryota</taxon>
        <taxon>Viridiplantae</taxon>
        <taxon>Streptophyta</taxon>
        <taxon>Embryophyta</taxon>
        <taxon>Tracheophyta</taxon>
        <taxon>Spermatophyta</taxon>
        <taxon>Magnoliopsida</taxon>
        <taxon>eudicotyledons</taxon>
        <taxon>Gunneridae</taxon>
        <taxon>Pentapetalae</taxon>
        <taxon>asterids</taxon>
        <taxon>lamiids</taxon>
        <taxon>Boraginales</taxon>
        <taxon>Boraginaceae</taxon>
        <taxon>Boraginoideae</taxon>
        <taxon>Lithospermeae</taxon>
        <taxon>Lithospermum</taxon>
    </lineage>
</organism>
<dbReference type="InterPro" id="IPR014842">
    <property type="entry name" value="AFT"/>
</dbReference>
<dbReference type="Proteomes" id="UP001454036">
    <property type="component" value="Unassembled WGS sequence"/>
</dbReference>
<dbReference type="GO" id="GO:0010106">
    <property type="term" value="P:cellular response to iron ion starvation"/>
    <property type="evidence" value="ECO:0007669"/>
    <property type="project" value="InterPro"/>
</dbReference>
<comment type="caution">
    <text evidence="1">The sequence shown here is derived from an EMBL/GenBank/DDBJ whole genome shotgun (WGS) entry which is preliminary data.</text>
</comment>
<proteinExistence type="predicted"/>
<dbReference type="EMBL" id="BAABME010014343">
    <property type="protein sequence ID" value="GAA0187086.1"/>
    <property type="molecule type" value="Genomic_DNA"/>
</dbReference>